<dbReference type="PANTHER" id="PTHR10686:SF18">
    <property type="entry name" value="IP11787P-RELATED"/>
    <property type="match status" value="1"/>
</dbReference>
<evidence type="ECO:0000313" key="3">
    <source>
        <dbReference type="EMBL" id="JAT62642.1"/>
    </source>
</evidence>
<feature type="transmembrane region" description="Helical" evidence="2">
    <location>
        <begin position="332"/>
        <end position="353"/>
    </location>
</feature>
<feature type="transmembrane region" description="Helical" evidence="2">
    <location>
        <begin position="99"/>
        <end position="117"/>
    </location>
</feature>
<dbReference type="Pfam" id="PF01770">
    <property type="entry name" value="Folate_carrier"/>
    <property type="match status" value="2"/>
</dbReference>
<proteinExistence type="inferred from homology"/>
<feature type="transmembrane region" description="Helical" evidence="2">
    <location>
        <begin position="279"/>
        <end position="298"/>
    </location>
</feature>
<feature type="transmembrane region" description="Helical" evidence="2">
    <location>
        <begin position="365"/>
        <end position="385"/>
    </location>
</feature>
<dbReference type="Gene3D" id="1.20.1250.20">
    <property type="entry name" value="MFS general substrate transporter like domains"/>
    <property type="match status" value="1"/>
</dbReference>
<organism evidence="3">
    <name type="scientific">Anthurium amnicola</name>
    <dbReference type="NCBI Taxonomy" id="1678845"/>
    <lineage>
        <taxon>Eukaryota</taxon>
        <taxon>Viridiplantae</taxon>
        <taxon>Streptophyta</taxon>
        <taxon>Embryophyta</taxon>
        <taxon>Tracheophyta</taxon>
        <taxon>Spermatophyta</taxon>
        <taxon>Magnoliopsida</taxon>
        <taxon>Liliopsida</taxon>
        <taxon>Araceae</taxon>
        <taxon>Pothoideae</taxon>
        <taxon>Potheae</taxon>
        <taxon>Anthurium</taxon>
    </lineage>
</organism>
<gene>
    <name evidence="3" type="primary">SLC19A3</name>
    <name evidence="3" type="ORF">g.101582</name>
</gene>
<dbReference type="InterPro" id="IPR036259">
    <property type="entry name" value="MFS_trans_sf"/>
</dbReference>
<keyword evidence="2" id="KW-0472">Membrane</keyword>
<protein>
    <submittedName>
        <fullName evidence="3">Thiamine transporter 2</fullName>
    </submittedName>
</protein>
<keyword evidence="2" id="KW-0812">Transmembrane</keyword>
<dbReference type="SUPFAM" id="SSF103473">
    <property type="entry name" value="MFS general substrate transporter"/>
    <property type="match status" value="1"/>
</dbReference>
<feature type="transmembrane region" description="Helical" evidence="2">
    <location>
        <begin position="307"/>
        <end position="326"/>
    </location>
</feature>
<comment type="similarity">
    <text evidence="1">Belongs to the reduced folate carrier (RFC) transporter (TC 2.A.48) family.</text>
</comment>
<feature type="transmembrane region" description="Helical" evidence="2">
    <location>
        <begin position="67"/>
        <end position="87"/>
    </location>
</feature>
<evidence type="ECO:0000256" key="2">
    <source>
        <dbReference type="SAM" id="Phobius"/>
    </source>
</evidence>
<evidence type="ECO:0000256" key="1">
    <source>
        <dbReference type="ARBA" id="ARBA00005773"/>
    </source>
</evidence>
<dbReference type="AlphaFoldDB" id="A0A1D1Z752"/>
<dbReference type="EMBL" id="GDJX01005294">
    <property type="protein sequence ID" value="JAT62642.1"/>
    <property type="molecule type" value="Transcribed_RNA"/>
</dbReference>
<reference evidence="3" key="1">
    <citation type="submission" date="2015-07" db="EMBL/GenBank/DDBJ databases">
        <title>Transcriptome Assembly of Anthurium amnicola.</title>
        <authorList>
            <person name="Suzuki J."/>
        </authorList>
    </citation>
    <scope>NUCLEOTIDE SEQUENCE</scope>
</reference>
<feature type="transmembrane region" description="Helical" evidence="2">
    <location>
        <begin position="186"/>
        <end position="207"/>
    </location>
</feature>
<dbReference type="GO" id="GO:0005886">
    <property type="term" value="C:plasma membrane"/>
    <property type="evidence" value="ECO:0007669"/>
    <property type="project" value="TreeGrafter"/>
</dbReference>
<sequence>MPSAMEEGQRSELGDLLPLVGGGRGGRSLWSRPLLAVLLLYSFSSQFLPIEPYLVPYLTSVKGFSNFQVTVDIYPCSVYAQLVFTLLMAPACFYLSHKLVISLGVLGMLATYIIIWVGNSLLSMQIMQVTYGFGMSARLVFSSYIFHLVAEEEYQSMTSLTTTASLLSFMLASELGQFLALQEVSYWTFFVITLSSLGICSVSSFLLPKDHSSSSVPSVTTYFQQNKGWIRILKETWHGRTLQFLSLWSAFAYAGFSLVQNYGTNLFDAIDPKSKLNGHILAAAQAAGSLGSFSAVYLENFASKSGMLIYVLGSALMSIFCVYMGICAKIWAAYFFYVVISGIYQALACLISVRCSRLLSNGQYILLFSVNNFLGLLFETLLQAAVEIFGLSVFAQFISFSGFFFLATAVFVGLCFFDGGRNQSASYILRGESKYHISDDIET</sequence>
<name>A0A1D1Z752_9ARAE</name>
<feature type="transmembrane region" description="Helical" evidence="2">
    <location>
        <begin position="241"/>
        <end position="259"/>
    </location>
</feature>
<dbReference type="PANTHER" id="PTHR10686">
    <property type="entry name" value="FOLATE TRANSPORTER"/>
    <property type="match status" value="1"/>
</dbReference>
<keyword evidence="2" id="KW-1133">Transmembrane helix</keyword>
<feature type="transmembrane region" description="Helical" evidence="2">
    <location>
        <begin position="397"/>
        <end position="417"/>
    </location>
</feature>
<feature type="transmembrane region" description="Helical" evidence="2">
    <location>
        <begin position="129"/>
        <end position="150"/>
    </location>
</feature>
<accession>A0A1D1Z752</accession>
<dbReference type="GO" id="GO:0090482">
    <property type="term" value="F:vitamin transmembrane transporter activity"/>
    <property type="evidence" value="ECO:0007669"/>
    <property type="project" value="InterPro"/>
</dbReference>
<dbReference type="InterPro" id="IPR002666">
    <property type="entry name" value="Folate_carrier"/>
</dbReference>